<dbReference type="GO" id="GO:0005829">
    <property type="term" value="C:cytosol"/>
    <property type="evidence" value="ECO:0007669"/>
    <property type="project" value="TreeGrafter"/>
</dbReference>
<comment type="function">
    <text evidence="2">One of several proteins that assist in the late maturation steps of the functional core of the 30S ribosomal subunit. Associates with free 30S ribosomal subunits (but not with 30S subunits that are part of 70S ribosomes or polysomes). Required for efficient processing of 16S rRNA. May interact with the 5'-terminal helix region of 16S rRNA.</text>
</comment>
<dbReference type="GO" id="GO:0043024">
    <property type="term" value="F:ribosomal small subunit binding"/>
    <property type="evidence" value="ECO:0007669"/>
    <property type="project" value="TreeGrafter"/>
</dbReference>
<dbReference type="InterPro" id="IPR023799">
    <property type="entry name" value="RbfA_dom_sf"/>
</dbReference>
<dbReference type="SUPFAM" id="SSF89919">
    <property type="entry name" value="Ribosome-binding factor A, RbfA"/>
    <property type="match status" value="1"/>
</dbReference>
<dbReference type="Proteomes" id="UP000254841">
    <property type="component" value="Unassembled WGS sequence"/>
</dbReference>
<dbReference type="NCBIfam" id="TIGR00082">
    <property type="entry name" value="rbfA"/>
    <property type="match status" value="1"/>
</dbReference>
<comment type="subunit">
    <text evidence="2">Monomer. Binds 30S ribosomal subunits, but not 50S ribosomal subunits or 70S ribosomes.</text>
</comment>
<keyword evidence="1 2" id="KW-0690">Ribosome biogenesis</keyword>
<evidence type="ECO:0000313" key="3">
    <source>
        <dbReference type="EMBL" id="STO97730.1"/>
    </source>
</evidence>
<dbReference type="PANTHER" id="PTHR33515:SF1">
    <property type="entry name" value="RIBOSOME-BINDING FACTOR A, CHLOROPLASTIC-RELATED"/>
    <property type="match status" value="1"/>
</dbReference>
<gene>
    <name evidence="2 3" type="primary">rbfA</name>
    <name evidence="3" type="ORF">NCTC12410_01566</name>
</gene>
<evidence type="ECO:0000256" key="1">
    <source>
        <dbReference type="ARBA" id="ARBA00022517"/>
    </source>
</evidence>
<keyword evidence="2" id="KW-0963">Cytoplasm</keyword>
<comment type="subcellular location">
    <subcellularLocation>
        <location evidence="2">Cytoplasm</location>
    </subcellularLocation>
</comment>
<name>A0A377J5K1_9HELI</name>
<comment type="similarity">
    <text evidence="2">Belongs to the RbfA family.</text>
</comment>
<evidence type="ECO:0000313" key="4">
    <source>
        <dbReference type="Proteomes" id="UP000254841"/>
    </source>
</evidence>
<dbReference type="HAMAP" id="MF_00003">
    <property type="entry name" value="RbfA"/>
    <property type="match status" value="1"/>
</dbReference>
<accession>A0A377J5K1</accession>
<dbReference type="InterPro" id="IPR015946">
    <property type="entry name" value="KH_dom-like_a/b"/>
</dbReference>
<evidence type="ECO:0000256" key="2">
    <source>
        <dbReference type="HAMAP-Rule" id="MF_00003"/>
    </source>
</evidence>
<reference evidence="3 4" key="1">
    <citation type="submission" date="2018-06" db="EMBL/GenBank/DDBJ databases">
        <authorList>
            <consortium name="Pathogen Informatics"/>
            <person name="Doyle S."/>
        </authorList>
    </citation>
    <scope>NUCLEOTIDE SEQUENCE [LARGE SCALE GENOMIC DNA]</scope>
    <source>
        <strain evidence="3 4">NCTC12410</strain>
    </source>
</reference>
<organism evidence="3 4">
    <name type="scientific">Helicobacter canis</name>
    <dbReference type="NCBI Taxonomy" id="29419"/>
    <lineage>
        <taxon>Bacteria</taxon>
        <taxon>Pseudomonadati</taxon>
        <taxon>Campylobacterota</taxon>
        <taxon>Epsilonproteobacteria</taxon>
        <taxon>Campylobacterales</taxon>
        <taxon>Helicobacteraceae</taxon>
        <taxon>Helicobacter</taxon>
    </lineage>
</organism>
<dbReference type="PANTHER" id="PTHR33515">
    <property type="entry name" value="RIBOSOME-BINDING FACTOR A, CHLOROPLASTIC-RELATED"/>
    <property type="match status" value="1"/>
</dbReference>
<protein>
    <recommendedName>
        <fullName evidence="2">Ribosome-binding factor A</fullName>
    </recommendedName>
</protein>
<dbReference type="RefSeq" id="WP_408938845.1">
    <property type="nucleotide sequence ID" value="NZ_UGHV01000001.1"/>
</dbReference>
<dbReference type="Pfam" id="PF02033">
    <property type="entry name" value="RBFA"/>
    <property type="match status" value="1"/>
</dbReference>
<dbReference type="AlphaFoldDB" id="A0A377J5K1"/>
<proteinExistence type="inferred from homology"/>
<dbReference type="InterPro" id="IPR000238">
    <property type="entry name" value="RbfA"/>
</dbReference>
<sequence>MSVHLERTQSLLKELLIEALSSLEDSRISSVSITDVICSRGKYNAQVFIHTDSEDRAMVLKALRKASGILREYVLSNSGWYKCPKLEFVVDESMARVQSLERIFQSIAQENEAEKKA</sequence>
<dbReference type="GO" id="GO:0030490">
    <property type="term" value="P:maturation of SSU-rRNA"/>
    <property type="evidence" value="ECO:0007669"/>
    <property type="project" value="UniProtKB-UniRule"/>
</dbReference>
<dbReference type="EMBL" id="UGHV01000001">
    <property type="protein sequence ID" value="STO97730.1"/>
    <property type="molecule type" value="Genomic_DNA"/>
</dbReference>
<dbReference type="Gene3D" id="3.30.300.20">
    <property type="match status" value="1"/>
</dbReference>